<dbReference type="NCBIfam" id="TIGR00654">
    <property type="entry name" value="PhzF_family"/>
    <property type="match status" value="1"/>
</dbReference>
<dbReference type="SUPFAM" id="SSF54506">
    <property type="entry name" value="Diaminopimelate epimerase-like"/>
    <property type="match status" value="1"/>
</dbReference>
<organism evidence="3 4">
    <name type="scientific">Candidatus Finniella inopinata</name>
    <dbReference type="NCBI Taxonomy" id="1696036"/>
    <lineage>
        <taxon>Bacteria</taxon>
        <taxon>Pseudomonadati</taxon>
        <taxon>Pseudomonadota</taxon>
        <taxon>Alphaproteobacteria</taxon>
        <taxon>Holosporales</taxon>
        <taxon>Candidatus Paracaedibacteraceae</taxon>
        <taxon>Candidatus Finniella</taxon>
    </lineage>
</organism>
<evidence type="ECO:0000256" key="1">
    <source>
        <dbReference type="ARBA" id="ARBA00008270"/>
    </source>
</evidence>
<dbReference type="PIRSF" id="PIRSF016184">
    <property type="entry name" value="PhzC_PhzF"/>
    <property type="match status" value="1"/>
</dbReference>
<evidence type="ECO:0000256" key="2">
    <source>
        <dbReference type="ARBA" id="ARBA00023235"/>
    </source>
</evidence>
<comment type="caution">
    <text evidence="3">The sequence shown here is derived from an EMBL/GenBank/DDBJ whole genome shotgun (WGS) entry which is preliminary data.</text>
</comment>
<gene>
    <name evidence="3" type="ORF">EQU50_04585</name>
</gene>
<dbReference type="GO" id="GO:0016853">
    <property type="term" value="F:isomerase activity"/>
    <property type="evidence" value="ECO:0007669"/>
    <property type="project" value="UniProtKB-KW"/>
</dbReference>
<dbReference type="RefSeq" id="WP_130153969.1">
    <property type="nucleotide sequence ID" value="NZ_SCFB01000005.1"/>
</dbReference>
<evidence type="ECO:0000313" key="4">
    <source>
        <dbReference type="Proteomes" id="UP000293550"/>
    </source>
</evidence>
<proteinExistence type="inferred from homology"/>
<reference evidence="3 4" key="1">
    <citation type="submission" date="2018-10" db="EMBL/GenBank/DDBJ databases">
        <title>An updated phylogeny of the Alphaproteobacteria reveals that the parasitic Rickettsiales and Holosporales have independent origins.</title>
        <authorList>
            <person name="Munoz-Gomez S.A."/>
            <person name="Hess S."/>
            <person name="Burger G."/>
            <person name="Lang B.F."/>
            <person name="Susko E."/>
            <person name="Slamovits C.H."/>
            <person name="Roger A.J."/>
        </authorList>
    </citation>
    <scope>NUCLEOTIDE SEQUENCE [LARGE SCALE GENOMIC DNA]</scope>
    <source>
        <strain evidence="3">HOLO01</strain>
    </source>
</reference>
<dbReference type="Gene3D" id="3.10.310.10">
    <property type="entry name" value="Diaminopimelate Epimerase, Chain A, domain 1"/>
    <property type="match status" value="2"/>
</dbReference>
<accession>A0A4V2DZT9</accession>
<dbReference type="AlphaFoldDB" id="A0A4V2DZT9"/>
<name>A0A4V2DZT9_9PROT</name>
<dbReference type="PANTHER" id="PTHR13774">
    <property type="entry name" value="PHENAZINE BIOSYNTHESIS PROTEIN"/>
    <property type="match status" value="1"/>
</dbReference>
<sequence>MKIWLVDAFTAIAFQGNPAGICLVDHFPKTQLMQAIAAEMNWSQTAFVTQKADDHFHIRWFSPRDEAPLCGHATLAAAHTLWKEGRTDSQTLTFDSLGGILKAEKKSDGWIYLDFPLRPVTPCSLPDMLQEALQGITIQSVHRDETVYLVVLREAKDVIRLKPNLSIIEQIDCRAVIVTALGNAPYDFVSRYFAPRVGIPEDPVCGSAHCRLIPFWSEILNKNTLLAHQASPRSGVLKVSLVGDRVLIGGQAVTVSEGFLRI</sequence>
<dbReference type="EMBL" id="SCFB01000005">
    <property type="protein sequence ID" value="RZI46217.1"/>
    <property type="molecule type" value="Genomic_DNA"/>
</dbReference>
<dbReference type="GO" id="GO:0005737">
    <property type="term" value="C:cytoplasm"/>
    <property type="evidence" value="ECO:0007669"/>
    <property type="project" value="TreeGrafter"/>
</dbReference>
<keyword evidence="4" id="KW-1185">Reference proteome</keyword>
<dbReference type="InterPro" id="IPR003719">
    <property type="entry name" value="Phenazine_PhzF-like"/>
</dbReference>
<comment type="similarity">
    <text evidence="1">Belongs to the PhzF family.</text>
</comment>
<protein>
    <submittedName>
        <fullName evidence="3">PhzF family phenazine biosynthesis isomerase</fullName>
    </submittedName>
</protein>
<keyword evidence="2 3" id="KW-0413">Isomerase</keyword>
<dbReference type="Pfam" id="PF02567">
    <property type="entry name" value="PhzC-PhzF"/>
    <property type="match status" value="1"/>
</dbReference>
<dbReference type="PANTHER" id="PTHR13774:SF17">
    <property type="entry name" value="PHENAZINE BIOSYNTHESIS-LIKE DOMAIN-CONTAINING PROTEIN"/>
    <property type="match status" value="1"/>
</dbReference>
<dbReference type="Proteomes" id="UP000293550">
    <property type="component" value="Unassembled WGS sequence"/>
</dbReference>
<evidence type="ECO:0000313" key="3">
    <source>
        <dbReference type="EMBL" id="RZI46217.1"/>
    </source>
</evidence>
<dbReference type="OrthoDB" id="9788221at2"/>